<gene>
    <name evidence="1" type="ORF">CVT25_015764</name>
</gene>
<comment type="caution">
    <text evidence="1">The sequence shown here is derived from an EMBL/GenBank/DDBJ whole genome shotgun (WGS) entry which is preliminary data.</text>
</comment>
<dbReference type="InParanoid" id="A0A409WRU5"/>
<proteinExistence type="predicted"/>
<dbReference type="Proteomes" id="UP000283269">
    <property type="component" value="Unassembled WGS sequence"/>
</dbReference>
<sequence length="198" mass="22541">MSFASHRVQQVANNFILVALYYKHCRPTGKAILTMALPDYTRDAVREGRNIVISGCKIETEAVGDPRGLGVDFERQRLSEPRLGTGPSANVPERRTVTLSGFRGKTHPSQVALLLKDFRVARDQPHPVELIPLYAYIFATQDIIDNSLFRPEKKFSLFSRFLVFLESESEAQRFVRKFHMTRYKNLPNGPVLQASVIY</sequence>
<keyword evidence="2" id="KW-1185">Reference proteome</keyword>
<evidence type="ECO:0000313" key="2">
    <source>
        <dbReference type="Proteomes" id="UP000283269"/>
    </source>
</evidence>
<accession>A0A409WRU5</accession>
<dbReference type="OrthoDB" id="5541797at2759"/>
<reference evidence="1 2" key="1">
    <citation type="journal article" date="2018" name="Evol. Lett.">
        <title>Horizontal gene cluster transfer increased hallucinogenic mushroom diversity.</title>
        <authorList>
            <person name="Reynolds H.T."/>
            <person name="Vijayakumar V."/>
            <person name="Gluck-Thaler E."/>
            <person name="Korotkin H.B."/>
            <person name="Matheny P.B."/>
            <person name="Slot J.C."/>
        </authorList>
    </citation>
    <scope>NUCLEOTIDE SEQUENCE [LARGE SCALE GENOMIC DNA]</scope>
    <source>
        <strain evidence="1 2">2631</strain>
    </source>
</reference>
<evidence type="ECO:0000313" key="1">
    <source>
        <dbReference type="EMBL" id="PPQ81240.1"/>
    </source>
</evidence>
<name>A0A409WRU5_PSICY</name>
<dbReference type="EMBL" id="NHYD01003273">
    <property type="protein sequence ID" value="PPQ81240.1"/>
    <property type="molecule type" value="Genomic_DNA"/>
</dbReference>
<organism evidence="1 2">
    <name type="scientific">Psilocybe cyanescens</name>
    <dbReference type="NCBI Taxonomy" id="93625"/>
    <lineage>
        <taxon>Eukaryota</taxon>
        <taxon>Fungi</taxon>
        <taxon>Dikarya</taxon>
        <taxon>Basidiomycota</taxon>
        <taxon>Agaricomycotina</taxon>
        <taxon>Agaricomycetes</taxon>
        <taxon>Agaricomycetidae</taxon>
        <taxon>Agaricales</taxon>
        <taxon>Agaricineae</taxon>
        <taxon>Strophariaceae</taxon>
        <taxon>Psilocybe</taxon>
    </lineage>
</organism>
<protein>
    <submittedName>
        <fullName evidence="1">Uncharacterized protein</fullName>
    </submittedName>
</protein>
<dbReference type="AlphaFoldDB" id="A0A409WRU5"/>